<dbReference type="InterPro" id="IPR016527">
    <property type="entry name" value="ORC4"/>
</dbReference>
<dbReference type="GO" id="GO:0005664">
    <property type="term" value="C:nuclear origin of replication recognition complex"/>
    <property type="evidence" value="ECO:0007669"/>
    <property type="project" value="TreeGrafter"/>
</dbReference>
<accession>A0A9P4I3E1</accession>
<dbReference type="AlphaFoldDB" id="A0A9P4I3E1"/>
<keyword evidence="5" id="KW-0238">DNA-binding</keyword>
<protein>
    <recommendedName>
        <fullName evidence="3">Origin recognition complex subunit 4</fullName>
    </recommendedName>
</protein>
<evidence type="ECO:0000259" key="8">
    <source>
        <dbReference type="SMART" id="SM00382"/>
    </source>
</evidence>
<name>A0A9P4I3E1_9PEZI</name>
<dbReference type="Gene3D" id="3.40.50.300">
    <property type="entry name" value="P-loop containing nucleotide triphosphate hydrolases"/>
    <property type="match status" value="1"/>
</dbReference>
<dbReference type="InterPro" id="IPR032705">
    <property type="entry name" value="ORC4_C"/>
</dbReference>
<evidence type="ECO:0000256" key="6">
    <source>
        <dbReference type="ARBA" id="ARBA00023242"/>
    </source>
</evidence>
<evidence type="ECO:0000256" key="3">
    <source>
        <dbReference type="ARBA" id="ARBA00019083"/>
    </source>
</evidence>
<gene>
    <name evidence="9" type="ORF">K490DRAFT_32524</name>
</gene>
<dbReference type="InterPro" id="IPR041664">
    <property type="entry name" value="AAA_16"/>
</dbReference>
<keyword evidence="4" id="KW-0235">DNA replication</keyword>
<dbReference type="EMBL" id="ML978711">
    <property type="protein sequence ID" value="KAF2091995.1"/>
    <property type="molecule type" value="Genomic_DNA"/>
</dbReference>
<reference evidence="9" key="1">
    <citation type="journal article" date="2020" name="Stud. Mycol.">
        <title>101 Dothideomycetes genomes: a test case for predicting lifestyles and emergence of pathogens.</title>
        <authorList>
            <person name="Haridas S."/>
            <person name="Albert R."/>
            <person name="Binder M."/>
            <person name="Bloem J."/>
            <person name="Labutti K."/>
            <person name="Salamov A."/>
            <person name="Andreopoulos B."/>
            <person name="Baker S."/>
            <person name="Barry K."/>
            <person name="Bills G."/>
            <person name="Bluhm B."/>
            <person name="Cannon C."/>
            <person name="Castanera R."/>
            <person name="Culley D."/>
            <person name="Daum C."/>
            <person name="Ezra D."/>
            <person name="Gonzalez J."/>
            <person name="Henrissat B."/>
            <person name="Kuo A."/>
            <person name="Liang C."/>
            <person name="Lipzen A."/>
            <person name="Lutzoni F."/>
            <person name="Magnuson J."/>
            <person name="Mondo S."/>
            <person name="Nolan M."/>
            <person name="Ohm R."/>
            <person name="Pangilinan J."/>
            <person name="Park H.-J."/>
            <person name="Ramirez L."/>
            <person name="Alfaro M."/>
            <person name="Sun H."/>
            <person name="Tritt A."/>
            <person name="Yoshinaga Y."/>
            <person name="Zwiers L.-H."/>
            <person name="Turgeon B."/>
            <person name="Goodwin S."/>
            <person name="Spatafora J."/>
            <person name="Crous P."/>
            <person name="Grigoriev I."/>
        </authorList>
    </citation>
    <scope>NUCLEOTIDE SEQUENCE</scope>
    <source>
        <strain evidence="9">CBS 121410</strain>
    </source>
</reference>
<keyword evidence="6" id="KW-0539">Nucleus</keyword>
<evidence type="ECO:0000256" key="2">
    <source>
        <dbReference type="ARBA" id="ARBA00005334"/>
    </source>
</evidence>
<dbReference type="SMART" id="SM00382">
    <property type="entry name" value="AAA"/>
    <property type="match status" value="1"/>
</dbReference>
<feature type="region of interest" description="Disordered" evidence="7">
    <location>
        <begin position="1"/>
        <end position="72"/>
    </location>
</feature>
<dbReference type="Proteomes" id="UP000799776">
    <property type="component" value="Unassembled WGS sequence"/>
</dbReference>
<feature type="domain" description="AAA+ ATPase" evidence="8">
    <location>
        <begin position="145"/>
        <end position="311"/>
    </location>
</feature>
<dbReference type="FunFam" id="3.40.50.300:FF:001597">
    <property type="entry name" value="Origin recognition complex subunit Orc4"/>
    <property type="match status" value="1"/>
</dbReference>
<evidence type="ECO:0000256" key="1">
    <source>
        <dbReference type="ARBA" id="ARBA00004123"/>
    </source>
</evidence>
<keyword evidence="10" id="KW-1185">Reference proteome</keyword>
<dbReference type="GO" id="GO:0003688">
    <property type="term" value="F:DNA replication origin binding"/>
    <property type="evidence" value="ECO:0007669"/>
    <property type="project" value="TreeGrafter"/>
</dbReference>
<comment type="similarity">
    <text evidence="2">Belongs to the ORC4 family.</text>
</comment>
<evidence type="ECO:0000313" key="10">
    <source>
        <dbReference type="Proteomes" id="UP000799776"/>
    </source>
</evidence>
<evidence type="ECO:0000256" key="7">
    <source>
        <dbReference type="SAM" id="MobiDB-lite"/>
    </source>
</evidence>
<dbReference type="SUPFAM" id="SSF52540">
    <property type="entry name" value="P-loop containing nucleoside triphosphate hydrolases"/>
    <property type="match status" value="1"/>
</dbReference>
<comment type="caution">
    <text evidence="9">The sequence shown here is derived from an EMBL/GenBank/DDBJ whole genome shotgun (WGS) entry which is preliminary data.</text>
</comment>
<evidence type="ECO:0000256" key="4">
    <source>
        <dbReference type="ARBA" id="ARBA00022705"/>
    </source>
</evidence>
<dbReference type="PANTHER" id="PTHR12087:SF0">
    <property type="entry name" value="ORIGIN RECOGNITION COMPLEX SUBUNIT 4"/>
    <property type="match status" value="1"/>
</dbReference>
<dbReference type="InterPro" id="IPR027417">
    <property type="entry name" value="P-loop_NTPase"/>
</dbReference>
<proteinExistence type="inferred from homology"/>
<dbReference type="GO" id="GO:0006270">
    <property type="term" value="P:DNA replication initiation"/>
    <property type="evidence" value="ECO:0007669"/>
    <property type="project" value="TreeGrafter"/>
</dbReference>
<dbReference type="PANTHER" id="PTHR12087">
    <property type="entry name" value="ORIGIN RECOGNITION COMPLEX SUBUNIT 4"/>
    <property type="match status" value="1"/>
</dbReference>
<sequence length="556" mass="61057">METPKPSRTKSSRRSNILAEDEGDELGDTLTPPSRRKTTLSNSIGSARSKKLLKAVDREDEPSPGASNEFEESIVKASPRVRKQVKGDVVSKSATSIAPDNGHFDLLKSILLEKLNGRRPISLVGLENEYQKVNQLVQQTVNSGEGNSMLIIGARGSGKSALVKQVLTELAKEQRNDFHIVRLNGFIHTDDKIALREIWRQLGKEMDIEDSLGKNYADTLSTLLALLSHPSELAGQESDEVAKAVIFVMDEFDLFASHPRQTLLYNLFDIAQSRKAPIAVLGLTTRIGVADNLEKRVKSRFSHRYVHLSLAKSFESFQEMCKTALFLSPEDLSIEEQGLLSKTGGKNMKSSSKSNLLDQWNDFAMRLFEDPGFIKQNLAPFYHIGKSVPAALTSFQLPISQLSPAEFPPQTSHFSNLQTLLLQPPDSKLSLLPGLTDLQLALLISAARLDIIHDTDTCNFNMVYAEYVSLASRAKIQTAAAGAIASGAGTKVWGRDVARGEWEKLIEWELIMPVVGAGAASGAAATAMVRVDVALEEIAPSVPGLDRVMERWCKHI</sequence>
<dbReference type="Pfam" id="PF14629">
    <property type="entry name" value="ORC4_C"/>
    <property type="match status" value="1"/>
</dbReference>
<dbReference type="Pfam" id="PF13191">
    <property type="entry name" value="AAA_16"/>
    <property type="match status" value="1"/>
</dbReference>
<comment type="subcellular location">
    <subcellularLocation>
        <location evidence="1">Nucleus</location>
    </subcellularLocation>
</comment>
<organism evidence="9 10">
    <name type="scientific">Saccharata proteae CBS 121410</name>
    <dbReference type="NCBI Taxonomy" id="1314787"/>
    <lineage>
        <taxon>Eukaryota</taxon>
        <taxon>Fungi</taxon>
        <taxon>Dikarya</taxon>
        <taxon>Ascomycota</taxon>
        <taxon>Pezizomycotina</taxon>
        <taxon>Dothideomycetes</taxon>
        <taxon>Dothideomycetes incertae sedis</taxon>
        <taxon>Botryosphaeriales</taxon>
        <taxon>Saccharataceae</taxon>
        <taxon>Saccharata</taxon>
    </lineage>
</organism>
<dbReference type="InterPro" id="IPR003593">
    <property type="entry name" value="AAA+_ATPase"/>
</dbReference>
<evidence type="ECO:0000313" key="9">
    <source>
        <dbReference type="EMBL" id="KAF2091995.1"/>
    </source>
</evidence>
<dbReference type="OrthoDB" id="343623at2759"/>
<evidence type="ECO:0000256" key="5">
    <source>
        <dbReference type="ARBA" id="ARBA00023125"/>
    </source>
</evidence>